<feature type="transmembrane region" description="Helical" evidence="7">
    <location>
        <begin position="856"/>
        <end position="880"/>
    </location>
</feature>
<dbReference type="Proteomes" id="UP000250347">
    <property type="component" value="Unassembled WGS sequence"/>
</dbReference>
<gene>
    <name evidence="9" type="ORF">DQP58_16640</name>
</gene>
<evidence type="ECO:0000256" key="2">
    <source>
        <dbReference type="ARBA" id="ARBA00010157"/>
    </source>
</evidence>
<feature type="transmembrane region" description="Helical" evidence="7">
    <location>
        <begin position="330"/>
        <end position="353"/>
    </location>
</feature>
<evidence type="ECO:0000259" key="8">
    <source>
        <dbReference type="PROSITE" id="PS50156"/>
    </source>
</evidence>
<dbReference type="PANTHER" id="PTHR33406">
    <property type="entry name" value="MEMBRANE PROTEIN MJ1562-RELATED"/>
    <property type="match status" value="1"/>
</dbReference>
<evidence type="ECO:0000256" key="3">
    <source>
        <dbReference type="ARBA" id="ARBA00022475"/>
    </source>
</evidence>
<evidence type="ECO:0000256" key="4">
    <source>
        <dbReference type="ARBA" id="ARBA00022692"/>
    </source>
</evidence>
<comment type="caution">
    <text evidence="9">The sequence shown here is derived from an EMBL/GenBank/DDBJ whole genome shotgun (WGS) entry which is preliminary data.</text>
</comment>
<feature type="transmembrane region" description="Helical" evidence="7">
    <location>
        <begin position="295"/>
        <end position="318"/>
    </location>
</feature>
<dbReference type="GO" id="GO:0005886">
    <property type="term" value="C:plasma membrane"/>
    <property type="evidence" value="ECO:0007669"/>
    <property type="project" value="UniProtKB-SubCell"/>
</dbReference>
<protein>
    <submittedName>
        <fullName evidence="9">MMPL family RND transporter</fullName>
    </submittedName>
</protein>
<keyword evidence="4 7" id="KW-0812">Transmembrane</keyword>
<feature type="transmembrane region" description="Helical" evidence="7">
    <location>
        <begin position="385"/>
        <end position="406"/>
    </location>
</feature>
<dbReference type="AlphaFoldDB" id="A0A329KCK4"/>
<feature type="transmembrane region" description="Helical" evidence="7">
    <location>
        <begin position="29"/>
        <end position="49"/>
    </location>
</feature>
<dbReference type="Pfam" id="PF03176">
    <property type="entry name" value="MMPL"/>
    <property type="match status" value="2"/>
</dbReference>
<proteinExistence type="inferred from homology"/>
<evidence type="ECO:0000256" key="6">
    <source>
        <dbReference type="ARBA" id="ARBA00023136"/>
    </source>
</evidence>
<feature type="domain" description="SSD" evidence="8">
    <location>
        <begin position="190"/>
        <end position="352"/>
    </location>
</feature>
<keyword evidence="3" id="KW-1003">Cell membrane</keyword>
<feature type="transmembrane region" description="Helical" evidence="7">
    <location>
        <begin position="255"/>
        <end position="274"/>
    </location>
</feature>
<dbReference type="EMBL" id="QMEU01000052">
    <property type="protein sequence ID" value="RAU93347.1"/>
    <property type="molecule type" value="Genomic_DNA"/>
</dbReference>
<evidence type="ECO:0000256" key="5">
    <source>
        <dbReference type="ARBA" id="ARBA00022989"/>
    </source>
</evidence>
<feature type="transmembrane region" description="Helical" evidence="7">
    <location>
        <begin position="901"/>
        <end position="922"/>
    </location>
</feature>
<name>A0A329KCK4_9MYCO</name>
<organism evidence="9 10">
    <name type="scientific">Mycobacterium colombiense</name>
    <dbReference type="NCBI Taxonomy" id="339268"/>
    <lineage>
        <taxon>Bacteria</taxon>
        <taxon>Bacillati</taxon>
        <taxon>Actinomycetota</taxon>
        <taxon>Actinomycetes</taxon>
        <taxon>Mycobacteriales</taxon>
        <taxon>Mycobacteriaceae</taxon>
        <taxon>Mycobacterium</taxon>
        <taxon>Mycobacterium avium complex (MAC)</taxon>
    </lineage>
</organism>
<keyword evidence="5 7" id="KW-1133">Transmembrane helix</keyword>
<reference evidence="9 10" key="1">
    <citation type="submission" date="2018-06" db="EMBL/GenBank/DDBJ databases">
        <title>NTM in soil in Japan.</title>
        <authorList>
            <person name="Ohya K."/>
        </authorList>
    </citation>
    <scope>NUCLEOTIDE SEQUENCE [LARGE SCALE GENOMIC DNA]</scope>
    <source>
        <strain evidence="9 10">GF76</strain>
    </source>
</reference>
<dbReference type="Gene3D" id="1.20.1640.10">
    <property type="entry name" value="Multidrug efflux transporter AcrB transmembrane domain"/>
    <property type="match status" value="2"/>
</dbReference>
<evidence type="ECO:0000313" key="10">
    <source>
        <dbReference type="Proteomes" id="UP000250347"/>
    </source>
</evidence>
<dbReference type="InterPro" id="IPR000731">
    <property type="entry name" value="SSD"/>
</dbReference>
<feature type="transmembrane region" description="Helical" evidence="7">
    <location>
        <begin position="223"/>
        <end position="243"/>
    </location>
</feature>
<sequence length="993" mass="104101">MATQSITPKVSTGNDAFAVLGRLISRAPWLVIVVWLAAVGVLAVAFPSLTNVVENQTVQALPAKDLAAADQMAKDFGESAQNILIVVLTDGNGLTPADSGVYGRLAARLRADTRDVAGVHDLVTMPALRPSMVSADNKAFYLAVDLKAPAGSPESSQAYQRIAAVTERSAAGSALTAQVTGQAAVVGDMSIVTAHDMHLIEIATAALVLTILSVIYRRPVTVLVPLLTIGFSVASAQGIVSALNQLGLGVSAPTIALMTAMIVGAGTDYAVFLISRYHEYLRSGADSDLAVQKALTSIGKVIAGSAATVALTFLGMIFTRLPAFTTVGPALAISILIAFLAAITLLPATLVLAGRRGWVAPRKALTGRLWQRSGVLIVRRPKMHLLISLALLVALASCAAFLSPTFNDRMQLPQSAPSNVGFTAMERHFATSALLPQYIYVRSPRDLRTPQALADLEQMAQRVSQLPNIAAVRGVTRPNGQPLDQTKLSFQAGQVGTNLENASTQVSGRSNDLDALTAGADKLAASLGQVRDQTHNASGPAMELGTTLNQVRQQLAAASQLLDTLRGLANTGSAAALVDGAVDAVGPMIDALNASPQCNADPACTAGRAHLQQLAPARNGGALIAQIAPVVQRLATMMRRLSALLAAAGNTDVPQRLGRLQQGADALADGSQRLDQGVRTLVEQTRKMGVGMNQAADLLLSMNRDASQTAMAGMYIPPKVITSDDFKNAAKMLISADGRSVRFIVETKFDPFSTTAMDQVASILSTARGAQPNTSLSDASISVVGTTAMYSAMRSYFNDDVRLIVIVTLAVVFLILVALLRSIVAPLYLIASVVISFLSALGVGVVVFQFVLHQAIYWNVPAMAFIVLVAVGADYNLLLITRIREESASGVQSGVIRAVRSTGGVITSAGIIFAASMFGLLFGSLSSMVQTGMIIGVGLLVDTFVVRTITVPALAAMLGRANWWPGKAITQRGRRLRRLSIATNSCSGRPVAP</sequence>
<accession>A0A329KCK4</accession>
<dbReference type="PANTHER" id="PTHR33406:SF6">
    <property type="entry name" value="MEMBRANE PROTEIN YDGH-RELATED"/>
    <property type="match status" value="1"/>
</dbReference>
<feature type="transmembrane region" description="Helical" evidence="7">
    <location>
        <begin position="801"/>
        <end position="820"/>
    </location>
</feature>
<dbReference type="PROSITE" id="PS50156">
    <property type="entry name" value="SSD"/>
    <property type="match status" value="1"/>
</dbReference>
<keyword evidence="6 7" id="KW-0472">Membrane</keyword>
<evidence type="ECO:0000313" key="9">
    <source>
        <dbReference type="EMBL" id="RAU93347.1"/>
    </source>
</evidence>
<dbReference type="SUPFAM" id="SSF82866">
    <property type="entry name" value="Multidrug efflux transporter AcrB transmembrane domain"/>
    <property type="match status" value="2"/>
</dbReference>
<dbReference type="InterPro" id="IPR050545">
    <property type="entry name" value="Mycobact_MmpL"/>
</dbReference>
<comment type="similarity">
    <text evidence="2">Belongs to the resistance-nodulation-cell division (RND) (TC 2.A.6) family. MmpL subfamily.</text>
</comment>
<evidence type="ECO:0000256" key="7">
    <source>
        <dbReference type="SAM" id="Phobius"/>
    </source>
</evidence>
<comment type="subcellular location">
    <subcellularLocation>
        <location evidence="1">Cell membrane</location>
        <topology evidence="1">Multi-pass membrane protein</topology>
    </subcellularLocation>
</comment>
<feature type="transmembrane region" description="Helical" evidence="7">
    <location>
        <begin position="827"/>
        <end position="850"/>
    </location>
</feature>
<dbReference type="InterPro" id="IPR004869">
    <property type="entry name" value="MMPL_dom"/>
</dbReference>
<evidence type="ECO:0000256" key="1">
    <source>
        <dbReference type="ARBA" id="ARBA00004651"/>
    </source>
</evidence>
<feature type="transmembrane region" description="Helical" evidence="7">
    <location>
        <begin position="934"/>
        <end position="958"/>
    </location>
</feature>